<protein>
    <recommendedName>
        <fullName evidence="3">ABM domain-containing protein</fullName>
    </recommendedName>
</protein>
<dbReference type="Proteomes" id="UP000003704">
    <property type="component" value="Unassembled WGS sequence"/>
</dbReference>
<proteinExistence type="predicted"/>
<sequence length="101" mass="10582">MSHVAAVVTFKAQPGKGAEVARLVGAALPEALKETPMPLWLVLHSEANPDVVHIVDVFVDAAGRDNHLRDTTAAQIIATVPPHLAAPLDIAPMRLVAAKGL</sequence>
<dbReference type="AlphaFoldDB" id="I8TCD0"/>
<name>I8TCD0_9GAMM</name>
<reference evidence="1 2" key="1">
    <citation type="journal article" date="2012" name="J. Bacteriol.">
        <title>Genome Sequence of n-Alkane-Degrading Hydrocarboniphaga effusa Strain AP103T (ATCC BAA-332T).</title>
        <authorList>
            <person name="Chang H.K."/>
            <person name="Zylstra G.J."/>
            <person name="Chae J.C."/>
        </authorList>
    </citation>
    <scope>NUCLEOTIDE SEQUENCE [LARGE SCALE GENOMIC DNA]</scope>
    <source>
        <strain evidence="1 2">AP103</strain>
    </source>
</reference>
<dbReference type="SUPFAM" id="SSF54909">
    <property type="entry name" value="Dimeric alpha+beta barrel"/>
    <property type="match status" value="1"/>
</dbReference>
<dbReference type="RefSeq" id="WP_007184404.1">
    <property type="nucleotide sequence ID" value="NZ_AKGD01000001.1"/>
</dbReference>
<evidence type="ECO:0008006" key="3">
    <source>
        <dbReference type="Google" id="ProtNLM"/>
    </source>
</evidence>
<dbReference type="Gene3D" id="3.30.70.100">
    <property type="match status" value="1"/>
</dbReference>
<comment type="caution">
    <text evidence="1">The sequence shown here is derived from an EMBL/GenBank/DDBJ whole genome shotgun (WGS) entry which is preliminary data.</text>
</comment>
<evidence type="ECO:0000313" key="2">
    <source>
        <dbReference type="Proteomes" id="UP000003704"/>
    </source>
</evidence>
<accession>I8TCD0</accession>
<evidence type="ECO:0000313" key="1">
    <source>
        <dbReference type="EMBL" id="EIT71313.1"/>
    </source>
</evidence>
<keyword evidence="2" id="KW-1185">Reference proteome</keyword>
<gene>
    <name evidence="1" type="ORF">WQQ_14500</name>
</gene>
<organism evidence="1 2">
    <name type="scientific">Hydrocarboniphaga effusa AP103</name>
    <dbReference type="NCBI Taxonomy" id="1172194"/>
    <lineage>
        <taxon>Bacteria</taxon>
        <taxon>Pseudomonadati</taxon>
        <taxon>Pseudomonadota</taxon>
        <taxon>Gammaproteobacteria</taxon>
        <taxon>Nevskiales</taxon>
        <taxon>Nevskiaceae</taxon>
        <taxon>Hydrocarboniphaga</taxon>
    </lineage>
</organism>
<dbReference type="EMBL" id="AKGD01000001">
    <property type="protein sequence ID" value="EIT71313.1"/>
    <property type="molecule type" value="Genomic_DNA"/>
</dbReference>
<dbReference type="STRING" id="1172194.WQQ_14500"/>
<dbReference type="InterPro" id="IPR011008">
    <property type="entry name" value="Dimeric_a/b-barrel"/>
</dbReference>